<dbReference type="CDD" id="cd18791">
    <property type="entry name" value="SF2_C_RHA"/>
    <property type="match status" value="1"/>
</dbReference>
<dbReference type="InterPro" id="IPR019446">
    <property type="entry name" value="BMT5-like"/>
</dbReference>
<dbReference type="SMART" id="SM00490">
    <property type="entry name" value="HELICc"/>
    <property type="match status" value="1"/>
</dbReference>
<evidence type="ECO:0000256" key="1">
    <source>
        <dbReference type="ARBA" id="ARBA00022723"/>
    </source>
</evidence>
<keyword evidence="3 8" id="KW-0863">Zinc-finger</keyword>
<dbReference type="EMBL" id="OZ019894">
    <property type="protein sequence ID" value="CAK9215575.1"/>
    <property type="molecule type" value="Genomic_DNA"/>
</dbReference>
<feature type="domain" description="Helicase ATP-binding" evidence="10">
    <location>
        <begin position="23"/>
        <end position="185"/>
    </location>
</feature>
<evidence type="ECO:0000256" key="6">
    <source>
        <dbReference type="ARBA" id="ARBA00022833"/>
    </source>
</evidence>
<gene>
    <name evidence="12" type="ORF">CSSPTR1EN2_LOCUS12800</name>
</gene>
<evidence type="ECO:0000256" key="5">
    <source>
        <dbReference type="ARBA" id="ARBA00022806"/>
    </source>
</evidence>
<dbReference type="Gene3D" id="4.10.1000.10">
    <property type="entry name" value="Zinc finger, CCCH-type"/>
    <property type="match status" value="1"/>
</dbReference>
<reference evidence="12" key="1">
    <citation type="submission" date="2024-02" db="EMBL/GenBank/DDBJ databases">
        <authorList>
            <consortium name="ELIXIR-Norway"/>
            <consortium name="Elixir Norway"/>
        </authorList>
    </citation>
    <scope>NUCLEOTIDE SEQUENCE</scope>
</reference>
<feature type="domain" description="C3H1-type" evidence="9">
    <location>
        <begin position="761"/>
        <end position="788"/>
    </location>
</feature>
<dbReference type="SMART" id="SM00487">
    <property type="entry name" value="DEXDc"/>
    <property type="match status" value="1"/>
</dbReference>
<dbReference type="SUPFAM" id="SSF52540">
    <property type="entry name" value="P-loop containing nucleoside triphosphate hydrolases"/>
    <property type="match status" value="1"/>
</dbReference>
<protein>
    <recommendedName>
        <fullName evidence="14">RNA helicase</fullName>
    </recommendedName>
</protein>
<dbReference type="SMART" id="SM00356">
    <property type="entry name" value="ZnF_C3H1"/>
    <property type="match status" value="2"/>
</dbReference>
<organism evidence="12 13">
    <name type="scientific">Sphagnum troendelagicum</name>
    <dbReference type="NCBI Taxonomy" id="128251"/>
    <lineage>
        <taxon>Eukaryota</taxon>
        <taxon>Viridiplantae</taxon>
        <taxon>Streptophyta</taxon>
        <taxon>Embryophyta</taxon>
        <taxon>Bryophyta</taxon>
        <taxon>Sphagnophytina</taxon>
        <taxon>Sphagnopsida</taxon>
        <taxon>Sphagnales</taxon>
        <taxon>Sphagnaceae</taxon>
        <taxon>Sphagnum</taxon>
    </lineage>
</organism>
<evidence type="ECO:0000259" key="11">
    <source>
        <dbReference type="PROSITE" id="PS51194"/>
    </source>
</evidence>
<dbReference type="PANTHER" id="PTHR18934">
    <property type="entry name" value="ATP-DEPENDENT RNA HELICASE"/>
    <property type="match status" value="1"/>
</dbReference>
<evidence type="ECO:0000256" key="2">
    <source>
        <dbReference type="ARBA" id="ARBA00022741"/>
    </source>
</evidence>
<feature type="domain" description="C3H1-type" evidence="9">
    <location>
        <begin position="733"/>
        <end position="760"/>
    </location>
</feature>
<dbReference type="InterPro" id="IPR036855">
    <property type="entry name" value="Znf_CCCH_sf"/>
</dbReference>
<evidence type="ECO:0000256" key="4">
    <source>
        <dbReference type="ARBA" id="ARBA00022801"/>
    </source>
</evidence>
<dbReference type="PROSITE" id="PS51192">
    <property type="entry name" value="HELICASE_ATP_BIND_1"/>
    <property type="match status" value="1"/>
</dbReference>
<dbReference type="Pfam" id="PF10354">
    <property type="entry name" value="BMT5-like"/>
    <property type="match status" value="1"/>
</dbReference>
<dbReference type="InterPro" id="IPR011545">
    <property type="entry name" value="DEAD/DEAH_box_helicase_dom"/>
</dbReference>
<evidence type="ECO:0000313" key="12">
    <source>
        <dbReference type="EMBL" id="CAK9215575.1"/>
    </source>
</evidence>
<keyword evidence="1 8" id="KW-0479">Metal-binding</keyword>
<dbReference type="Proteomes" id="UP001497512">
    <property type="component" value="Chromosome 2"/>
</dbReference>
<keyword evidence="2" id="KW-0547">Nucleotide-binding</keyword>
<dbReference type="InterPro" id="IPR000571">
    <property type="entry name" value="Znf_CCCH"/>
</dbReference>
<dbReference type="InterPro" id="IPR014001">
    <property type="entry name" value="Helicase_ATP-bd"/>
</dbReference>
<evidence type="ECO:0000259" key="9">
    <source>
        <dbReference type="PROSITE" id="PS50103"/>
    </source>
</evidence>
<accession>A0ABP0U8I6</accession>
<name>A0ABP0U8I6_9BRYO</name>
<evidence type="ECO:0008006" key="14">
    <source>
        <dbReference type="Google" id="ProtNLM"/>
    </source>
</evidence>
<keyword evidence="4" id="KW-0378">Hydrolase</keyword>
<evidence type="ECO:0000259" key="10">
    <source>
        <dbReference type="PROSITE" id="PS51192"/>
    </source>
</evidence>
<dbReference type="CDD" id="cd17917">
    <property type="entry name" value="DEXHc_RHA-like"/>
    <property type="match status" value="1"/>
</dbReference>
<evidence type="ECO:0000313" key="13">
    <source>
        <dbReference type="Proteomes" id="UP001497512"/>
    </source>
</evidence>
<dbReference type="PROSITE" id="PS50103">
    <property type="entry name" value="ZF_C3H1"/>
    <property type="match status" value="2"/>
</dbReference>
<dbReference type="PANTHER" id="PTHR18934:SF221">
    <property type="entry name" value="ATP-DEPENDENT RNA HELICASE DHX34-RELATED"/>
    <property type="match status" value="1"/>
</dbReference>
<feature type="zinc finger region" description="C3H1-type" evidence="8">
    <location>
        <begin position="733"/>
        <end position="760"/>
    </location>
</feature>
<dbReference type="PROSITE" id="PS51194">
    <property type="entry name" value="HELICASE_CTER"/>
    <property type="match status" value="1"/>
</dbReference>
<dbReference type="Pfam" id="PF00271">
    <property type="entry name" value="Helicase_C"/>
    <property type="match status" value="1"/>
</dbReference>
<keyword evidence="6 8" id="KW-0862">Zinc</keyword>
<dbReference type="InterPro" id="IPR027417">
    <property type="entry name" value="P-loop_NTPase"/>
</dbReference>
<dbReference type="Pfam" id="PF14608">
    <property type="entry name" value="zf-CCCH_2"/>
    <property type="match status" value="1"/>
</dbReference>
<keyword evidence="7" id="KW-0067">ATP-binding</keyword>
<proteinExistence type="predicted"/>
<feature type="domain" description="Helicase C-terminal" evidence="11">
    <location>
        <begin position="249"/>
        <end position="422"/>
    </location>
</feature>
<sequence length="1050" mass="118539">MPAERMRIRGRTLPVRRLKERIIDKIKLNRVTLICGFTGSGKSSQVPQMLLEEGLAPVLCTQPRRLAVVAVAKRVAKERGCVLGQEVGYHIGQRNISSSKSKIVFETAGILLEELRTTGVAALARYKVVVLDEVHERSVESDLVLTCAKQLMLRNSNIRLVLMSATADFQRYKEYFSELGKEDRLETIAIPNLASSLQSCLLQTKLKYLENVVDQLGNQAEHAAVLTKMKIDPTPAECNTDIGLATFSMIRDLIVHLHENETDISKSVLVFLPTYRALEQQWSLLTATGLSFRLYALHSSIDMEHSLKAMEVACNFNRKVILATNVAESSVTIPGVSFVIDSCRSVEIYWDTVKQLHCSRLVWISQSQAEQRKGRTGRTCDGTVYRLVTRDVFHTFEKFETPQMQLLSLRKQVLIIASAESKAMNDPISLFQKCMNPPAHTTVINALEVLEKLQAVVVLSDQKVRDAYQPTMYGRLLVSLPVSLESAIFVIHGANSGYFRESVVLGAIMDTTPFPILQPFGQQVQYRLNLHCYYQEEGEMGTGGSPMHTSVLLANLHAYEFWQRTFKDKHRLDNLENLVQKSRHKNQASSKIEWGALEVDEVERNWCLHHSLSLSALHAVAETADVMMEIMHRFRPEFMDLVSGPPAYYVTEGNSHSCMVQSKLQGPRVSYLSVDGSNFTKDEECQTCGGLPFVQSGVFRRTEDEKKLMTLAKKVSWRDVQPTKLLEQDDLTLSKRPQCKFYILGTCTRGTSCPFSHSSSARREHCRYFLSPSGCRYGNSCAYLHEVIQGADFLSDNCAVEFEEVIPSTQALIDLIPSNTAYCNGFLYKERFQILLLGEGDFSFAQSLADHVEPTRIIATSLDKKENALLKMPSLQRRLHQLLDVGVHVKWGIDATNLLGQDSAGDLDGGNKKNVQCAVPWDCVGSIMWNFPFLGIDEDLEVHRQLMLDFFASAAVTLFTRKREGIRVFLTLCNNQYCRWQVERAAREWFFFLDCSIPFDTHTFGSYRPIRNNLESHFPAEKAVVYVFGLYPVCEVSLNTRLEKMLAVAT</sequence>
<dbReference type="Pfam" id="PF00270">
    <property type="entry name" value="DEAD"/>
    <property type="match status" value="1"/>
</dbReference>
<dbReference type="InterPro" id="IPR001650">
    <property type="entry name" value="Helicase_C-like"/>
</dbReference>
<evidence type="ECO:0000256" key="7">
    <source>
        <dbReference type="ARBA" id="ARBA00022840"/>
    </source>
</evidence>
<evidence type="ECO:0000256" key="3">
    <source>
        <dbReference type="ARBA" id="ARBA00022771"/>
    </source>
</evidence>
<keyword evidence="13" id="KW-1185">Reference proteome</keyword>
<dbReference type="SUPFAM" id="SSF90229">
    <property type="entry name" value="CCCH zinc finger"/>
    <property type="match status" value="1"/>
</dbReference>
<dbReference type="Gene3D" id="3.40.50.300">
    <property type="entry name" value="P-loop containing nucleotide triphosphate hydrolases"/>
    <property type="match status" value="2"/>
</dbReference>
<evidence type="ECO:0000256" key="8">
    <source>
        <dbReference type="PROSITE-ProRule" id="PRU00723"/>
    </source>
</evidence>
<keyword evidence="5" id="KW-0347">Helicase</keyword>
<feature type="zinc finger region" description="C3H1-type" evidence="8">
    <location>
        <begin position="761"/>
        <end position="788"/>
    </location>
</feature>
<dbReference type="Pfam" id="PF00642">
    <property type="entry name" value="zf-CCCH"/>
    <property type="match status" value="1"/>
</dbReference>